<reference evidence="8" key="1">
    <citation type="submission" date="2020-07" db="EMBL/GenBank/DDBJ databases">
        <title>Vallitalea pronyensis genome.</title>
        <authorList>
            <person name="Postec A."/>
        </authorList>
    </citation>
    <scope>NUCLEOTIDE SEQUENCE</scope>
    <source>
        <strain evidence="8">FatNI3</strain>
    </source>
</reference>
<evidence type="ECO:0000313" key="9">
    <source>
        <dbReference type="Proteomes" id="UP000683246"/>
    </source>
</evidence>
<accession>A0A8J8MGM9</accession>
<dbReference type="GO" id="GO:0009288">
    <property type="term" value="C:bacterial-type flagellum"/>
    <property type="evidence" value="ECO:0007669"/>
    <property type="project" value="UniProtKB-SubCell"/>
</dbReference>
<dbReference type="KEGG" id="vpy:HZI73_02635"/>
<name>A0A8J8MGM9_9FIRM</name>
<evidence type="ECO:0000256" key="5">
    <source>
        <dbReference type="SAM" id="Coils"/>
    </source>
</evidence>
<evidence type="ECO:0000256" key="1">
    <source>
        <dbReference type="ARBA" id="ARBA00005709"/>
    </source>
</evidence>
<dbReference type="Gene3D" id="1.20.1330.10">
    <property type="entry name" value="f41 fragment of flagellin, N-terminal domain"/>
    <property type="match status" value="2"/>
</dbReference>
<evidence type="ECO:0000256" key="4">
    <source>
        <dbReference type="RuleBase" id="RU362073"/>
    </source>
</evidence>
<dbReference type="SUPFAM" id="SSF64518">
    <property type="entry name" value="Phase 1 flagellin"/>
    <property type="match status" value="1"/>
</dbReference>
<dbReference type="Pfam" id="PF00700">
    <property type="entry name" value="Flagellin_C"/>
    <property type="match status" value="1"/>
</dbReference>
<comment type="subcellular location">
    <subcellularLocation>
        <location evidence="4">Secreted</location>
    </subcellularLocation>
    <subcellularLocation>
        <location evidence="4">Bacterial flagellum</location>
    </subcellularLocation>
</comment>
<evidence type="ECO:0000256" key="2">
    <source>
        <dbReference type="ARBA" id="ARBA00020110"/>
    </source>
</evidence>
<dbReference type="GO" id="GO:0005198">
    <property type="term" value="F:structural molecule activity"/>
    <property type="evidence" value="ECO:0007669"/>
    <property type="project" value="UniProtKB-UniRule"/>
</dbReference>
<evidence type="ECO:0000256" key="3">
    <source>
        <dbReference type="ARBA" id="ARBA00023143"/>
    </source>
</evidence>
<evidence type="ECO:0000313" key="8">
    <source>
        <dbReference type="EMBL" id="QUI21244.1"/>
    </source>
</evidence>
<dbReference type="InterPro" id="IPR042187">
    <property type="entry name" value="Flagellin_C_sub2"/>
</dbReference>
<dbReference type="GO" id="GO:0005576">
    <property type="term" value="C:extracellular region"/>
    <property type="evidence" value="ECO:0007669"/>
    <property type="project" value="UniProtKB-SubCell"/>
</dbReference>
<feature type="domain" description="Flagellin N-terminal" evidence="6">
    <location>
        <begin position="3"/>
        <end position="138"/>
    </location>
</feature>
<feature type="domain" description="Flagellin C-terminal" evidence="7">
    <location>
        <begin position="396"/>
        <end position="480"/>
    </location>
</feature>
<evidence type="ECO:0000259" key="7">
    <source>
        <dbReference type="Pfam" id="PF00700"/>
    </source>
</evidence>
<comment type="function">
    <text evidence="4">Flagellin is the subunit protein which polymerizes to form the filaments of bacterial flagella.</text>
</comment>
<comment type="similarity">
    <text evidence="1 4">Belongs to the bacterial flagellin family.</text>
</comment>
<dbReference type="Pfam" id="PF00669">
    <property type="entry name" value="Flagellin_N"/>
    <property type="match status" value="1"/>
</dbReference>
<keyword evidence="8" id="KW-0966">Cell projection</keyword>
<keyword evidence="9" id="KW-1185">Reference proteome</keyword>
<dbReference type="EMBL" id="CP058649">
    <property type="protein sequence ID" value="QUI21244.1"/>
    <property type="molecule type" value="Genomic_DNA"/>
</dbReference>
<sequence length="482" mass="51632">MRINRNIPALKALHQLTMNNSKLDKSLERLSSGLRINHASDDAAGLAITQKMNTQIRGLEQAKRNSMDGISLIQTAEGAMNEVHAMLQRMRELAVQASNGTYDSEDRKALQKEVDQLKDEIQRISDQIEFNEKKLLNGDIDQKAYVDDDTVAKIISTSDTVEPGTYEIEITGDATKSNILGKRITSVPAAMTQGGKIILNGEEVTINVGDTPNDVFDKLRDLAEKVGADLTAYGVDAGGIITTTAEAYITGADVHLKFESKQFGDDYPLTLSSDSGALLAELQLDSLTPTLGVDVQANIITTSDFAVTASISGDGNRVTVKDVDGFEMQIEAQPGAASSGAVSSIISVLDAGALTLQIGANEGQGMEVRIPNLSPKALGIDTLNMATVSGAQLALGKISAAVNRVSNIRSKLGAYQNRLEHTVNNLSVSSESMTEAMSRIQDADMAYEMAQYTQRNVIAQAGTSMLAQANQRPQSILQLLQN</sequence>
<keyword evidence="4" id="KW-0964">Secreted</keyword>
<keyword evidence="8" id="KW-0282">Flagellum</keyword>
<dbReference type="InterPro" id="IPR046358">
    <property type="entry name" value="Flagellin_C"/>
</dbReference>
<dbReference type="PRINTS" id="PR00207">
    <property type="entry name" value="FLAGELLIN"/>
</dbReference>
<feature type="coiled-coil region" evidence="5">
    <location>
        <begin position="107"/>
        <end position="134"/>
    </location>
</feature>
<dbReference type="RefSeq" id="WP_212696709.1">
    <property type="nucleotide sequence ID" value="NZ_CP058649.1"/>
</dbReference>
<organism evidence="8 9">
    <name type="scientific">Vallitalea pronyensis</name>
    <dbReference type="NCBI Taxonomy" id="1348613"/>
    <lineage>
        <taxon>Bacteria</taxon>
        <taxon>Bacillati</taxon>
        <taxon>Bacillota</taxon>
        <taxon>Clostridia</taxon>
        <taxon>Lachnospirales</taxon>
        <taxon>Vallitaleaceae</taxon>
        <taxon>Vallitalea</taxon>
    </lineage>
</organism>
<dbReference type="InterPro" id="IPR001492">
    <property type="entry name" value="Flagellin"/>
</dbReference>
<protein>
    <recommendedName>
        <fullName evidence="2 4">Flagellin</fullName>
    </recommendedName>
</protein>
<evidence type="ECO:0000259" key="6">
    <source>
        <dbReference type="Pfam" id="PF00669"/>
    </source>
</evidence>
<dbReference type="Gene3D" id="6.10.10.10">
    <property type="entry name" value="Flagellar export chaperone, C-terminal domain"/>
    <property type="match status" value="1"/>
</dbReference>
<keyword evidence="8" id="KW-0969">Cilium</keyword>
<keyword evidence="3 4" id="KW-0975">Bacterial flagellum</keyword>
<dbReference type="AlphaFoldDB" id="A0A8J8MGM9"/>
<dbReference type="InterPro" id="IPR001029">
    <property type="entry name" value="Flagellin_N"/>
</dbReference>
<dbReference type="PANTHER" id="PTHR42792:SF2">
    <property type="entry name" value="FLAGELLIN"/>
    <property type="match status" value="1"/>
</dbReference>
<proteinExistence type="inferred from homology"/>
<gene>
    <name evidence="8" type="ORF">HZI73_02635</name>
</gene>
<keyword evidence="5" id="KW-0175">Coiled coil</keyword>
<dbReference type="Proteomes" id="UP000683246">
    <property type="component" value="Chromosome"/>
</dbReference>
<dbReference type="PANTHER" id="PTHR42792">
    <property type="entry name" value="FLAGELLIN"/>
    <property type="match status" value="1"/>
</dbReference>